<keyword evidence="5" id="KW-0812">Transmembrane</keyword>
<keyword evidence="3" id="KW-0539">Nucleus</keyword>
<accession>A0A4Z2CSC0</accession>
<evidence type="ECO:0000256" key="1">
    <source>
        <dbReference type="ARBA" id="ARBA00004123"/>
    </source>
</evidence>
<organism evidence="6 7">
    <name type="scientific">Schistosoma japonicum</name>
    <name type="common">Blood fluke</name>
    <dbReference type="NCBI Taxonomy" id="6182"/>
    <lineage>
        <taxon>Eukaryota</taxon>
        <taxon>Metazoa</taxon>
        <taxon>Spiralia</taxon>
        <taxon>Lophotrochozoa</taxon>
        <taxon>Platyhelminthes</taxon>
        <taxon>Trematoda</taxon>
        <taxon>Digenea</taxon>
        <taxon>Strigeidida</taxon>
        <taxon>Schistosomatoidea</taxon>
        <taxon>Schistosomatidae</taxon>
        <taxon>Schistosoma</taxon>
    </lineage>
</organism>
<dbReference type="PANTHER" id="PTHR13375:SF3">
    <property type="entry name" value="THO COMPLEX SUBUNIT 5 HOMOLOG"/>
    <property type="match status" value="1"/>
</dbReference>
<keyword evidence="7" id="KW-1185">Reference proteome</keyword>
<proteinExistence type="inferred from homology"/>
<feature type="compositionally biased region" description="Polar residues" evidence="4">
    <location>
        <begin position="97"/>
        <end position="111"/>
    </location>
</feature>
<comment type="similarity">
    <text evidence="2">Belongs to the THOC5 family.</text>
</comment>
<feature type="region of interest" description="Disordered" evidence="4">
    <location>
        <begin position="96"/>
        <end position="148"/>
    </location>
</feature>
<feature type="compositionally biased region" description="Basic and acidic residues" evidence="4">
    <location>
        <begin position="132"/>
        <end position="146"/>
    </location>
</feature>
<feature type="compositionally biased region" description="Acidic residues" evidence="4">
    <location>
        <begin position="112"/>
        <end position="121"/>
    </location>
</feature>
<dbReference type="PANTHER" id="PTHR13375">
    <property type="entry name" value="FMS INTERACTING PROTEIN"/>
    <property type="match status" value="1"/>
</dbReference>
<dbReference type="STRING" id="6182.A0A4Z2CSC0"/>
<evidence type="ECO:0000313" key="7">
    <source>
        <dbReference type="Proteomes" id="UP000311919"/>
    </source>
</evidence>
<dbReference type="Pfam" id="PF09766">
    <property type="entry name" value="FmiP_Thoc5"/>
    <property type="match status" value="1"/>
</dbReference>
<evidence type="ECO:0000256" key="4">
    <source>
        <dbReference type="SAM" id="MobiDB-lite"/>
    </source>
</evidence>
<sequence length="212" mass="23990">MKETLERFIGKPLNRKRRKFSSCDIGICFFLFVLQFVPDTPVIQLQKRRYESNFATISAPSGNYLSPSLVKVEGLLLRKKSELSVSIEGDSELAKAVNQTTEQLESQSSPQEADDSDLEDGEGNKKRKKKRYATEHVDDTDKEPTNEKVNNLHPLTVLLTVSIPKNADIPLSEYDFSITLSFAWILNLNLVTVRLQFSLDKITPILRSKTGK</sequence>
<dbReference type="OrthoDB" id="20582at2759"/>
<dbReference type="AlphaFoldDB" id="A0A4Z2CSC0"/>
<dbReference type="GO" id="GO:0000445">
    <property type="term" value="C:THO complex part of transcription export complex"/>
    <property type="evidence" value="ECO:0007669"/>
    <property type="project" value="TreeGrafter"/>
</dbReference>
<keyword evidence="5" id="KW-0472">Membrane</keyword>
<evidence type="ECO:0000256" key="3">
    <source>
        <dbReference type="ARBA" id="ARBA00023242"/>
    </source>
</evidence>
<keyword evidence="5" id="KW-1133">Transmembrane helix</keyword>
<comment type="caution">
    <text evidence="6">The sequence shown here is derived from an EMBL/GenBank/DDBJ whole genome shotgun (WGS) entry which is preliminary data.</text>
</comment>
<feature type="non-terminal residue" evidence="6">
    <location>
        <position position="212"/>
    </location>
</feature>
<feature type="transmembrane region" description="Helical" evidence="5">
    <location>
        <begin position="20"/>
        <end position="38"/>
    </location>
</feature>
<evidence type="ECO:0000256" key="5">
    <source>
        <dbReference type="SAM" id="Phobius"/>
    </source>
</evidence>
<evidence type="ECO:0000256" key="2">
    <source>
        <dbReference type="ARBA" id="ARBA00008044"/>
    </source>
</evidence>
<evidence type="ECO:0000313" key="6">
    <source>
        <dbReference type="EMBL" id="TNN07147.1"/>
    </source>
</evidence>
<name>A0A4Z2CSC0_SCHJA</name>
<dbReference type="GO" id="GO:0003729">
    <property type="term" value="F:mRNA binding"/>
    <property type="evidence" value="ECO:0007669"/>
    <property type="project" value="TreeGrafter"/>
</dbReference>
<comment type="subcellular location">
    <subcellularLocation>
        <location evidence="1">Nucleus</location>
    </subcellularLocation>
</comment>
<protein>
    <submittedName>
        <fullName evidence="6">Uncharacterized protein</fullName>
    </submittedName>
</protein>
<dbReference type="GO" id="GO:0006406">
    <property type="term" value="P:mRNA export from nucleus"/>
    <property type="evidence" value="ECO:0007669"/>
    <property type="project" value="TreeGrafter"/>
</dbReference>
<dbReference type="EMBL" id="SKCS01000439">
    <property type="protein sequence ID" value="TNN07147.1"/>
    <property type="molecule type" value="Genomic_DNA"/>
</dbReference>
<reference evidence="6 7" key="1">
    <citation type="submission" date="2019-03" db="EMBL/GenBank/DDBJ databases">
        <title>An improved genome assembly of the fluke Schistosoma japonicum.</title>
        <authorList>
            <person name="Hu W."/>
            <person name="Luo F."/>
            <person name="Yin M."/>
            <person name="Mo X."/>
            <person name="Sun C."/>
            <person name="Wu Q."/>
            <person name="Zhu B."/>
            <person name="Xiang M."/>
            <person name="Wang J."/>
            <person name="Wang Y."/>
            <person name="Zhang T."/>
            <person name="Xu B."/>
            <person name="Zheng H."/>
            <person name="Feng Z."/>
        </authorList>
    </citation>
    <scope>NUCLEOTIDE SEQUENCE [LARGE SCALE GENOMIC DNA]</scope>
    <source>
        <strain evidence="6">HuSjv2</strain>
        <tissue evidence="6">Worms</tissue>
    </source>
</reference>
<dbReference type="Proteomes" id="UP000311919">
    <property type="component" value="Unassembled WGS sequence"/>
</dbReference>
<dbReference type="InterPro" id="IPR019163">
    <property type="entry name" value="THO_Thoc5"/>
</dbReference>
<gene>
    <name evidence="6" type="ORF">EWB00_007947</name>
</gene>